<dbReference type="GeneID" id="26629486"/>
<proteinExistence type="predicted"/>
<accession>A0A0K2FMT9</accession>
<dbReference type="OrthoDB" id="23451at10239"/>
<sequence length="78" mass="8740">MNVYSPSVTTDATLSDIRERAEQITRDILALYQCVRDAKDNGYSYNELGNATGFPRGTLQNVLVGKTPRFSVSEDFFD</sequence>
<evidence type="ECO:0000313" key="2">
    <source>
        <dbReference type="Proteomes" id="UP000201083"/>
    </source>
</evidence>
<dbReference type="KEGG" id="vg:26629486"/>
<reference evidence="1 2" key="1">
    <citation type="submission" date="2015-07" db="EMBL/GenBank/DDBJ databases">
        <authorList>
            <person name="Ntshalintshall L."/>
            <person name="Reedoy K."/>
            <person name="Ramruthan J."/>
            <person name="Borthwick M."/>
            <person name="Moodley O.R."/>
            <person name="Larsen M.H."/>
            <person name="Russell D.H."/>
            <person name="Bowman C.A."/>
            <person name="Pope W.A."/>
            <person name="Mavrich T.H."/>
            <person name="Guerrero C.N."/>
            <person name="Jacobs-Sera D.A."/>
            <person name="Hendrix R.W."/>
            <person name="Hatfull G.F."/>
        </authorList>
    </citation>
    <scope>NUCLEOTIDE SEQUENCE [LARGE SCALE GENOMIC DNA]</scope>
</reference>
<evidence type="ECO:0000313" key="1">
    <source>
        <dbReference type="EMBL" id="ALA48532.1"/>
    </source>
</evidence>
<name>A0A0K2FMT9_9CAUD</name>
<organism evidence="1 2">
    <name type="scientific">Mycobacterium phage Lolly9</name>
    <dbReference type="NCBI Taxonomy" id="1698711"/>
    <lineage>
        <taxon>Viruses</taxon>
        <taxon>Duplodnaviria</taxon>
        <taxon>Heunggongvirae</taxon>
        <taxon>Uroviricota</taxon>
        <taxon>Caudoviricetes</taxon>
        <taxon>Vilmaviridae</taxon>
        <taxon>Lclasvirinae</taxon>
        <taxon>Lumosvirus</taxon>
        <taxon>Lumosvirus lolly9</taxon>
    </lineage>
</organism>
<keyword evidence="2" id="KW-1185">Reference proteome</keyword>
<gene>
    <name evidence="1" type="primary">125</name>
    <name evidence="1" type="ORF">LOLLY9_125</name>
</gene>
<dbReference type="EMBL" id="KT281791">
    <property type="protein sequence ID" value="ALA48532.1"/>
    <property type="molecule type" value="Genomic_DNA"/>
</dbReference>
<dbReference type="Proteomes" id="UP000201083">
    <property type="component" value="Segment"/>
</dbReference>
<protein>
    <recommendedName>
        <fullName evidence="3">Helix-turn-helix DNA binding domain protein</fullName>
    </recommendedName>
</protein>
<evidence type="ECO:0008006" key="3">
    <source>
        <dbReference type="Google" id="ProtNLM"/>
    </source>
</evidence>
<dbReference type="RefSeq" id="YP_009202501.1">
    <property type="nucleotide sequence ID" value="NC_028843.1"/>
</dbReference>